<protein>
    <submittedName>
        <fullName evidence="2">Uncharacterized protein</fullName>
    </submittedName>
</protein>
<gene>
    <name evidence="2" type="ORF">Tco025E_01257</name>
</gene>
<dbReference type="RefSeq" id="XP_029231602.1">
    <property type="nucleotide sequence ID" value="XM_029368195.1"/>
</dbReference>
<dbReference type="AlphaFoldDB" id="A0A3R7LFQ6"/>
<feature type="region of interest" description="Disordered" evidence="1">
    <location>
        <begin position="303"/>
        <end position="328"/>
    </location>
</feature>
<name>A0A3R7LFQ6_9TRYP</name>
<evidence type="ECO:0000313" key="3">
    <source>
        <dbReference type="Proteomes" id="UP000284403"/>
    </source>
</evidence>
<dbReference type="GeneID" id="40314868"/>
<proteinExistence type="predicted"/>
<feature type="region of interest" description="Disordered" evidence="1">
    <location>
        <begin position="126"/>
        <end position="165"/>
    </location>
</feature>
<dbReference type="Proteomes" id="UP000284403">
    <property type="component" value="Unassembled WGS sequence"/>
</dbReference>
<sequence length="405" mass="43297">MNRGGLAPVAPGEDPHSAWKRALETNAAHGDARSPKGTVSSTNPVMGGADAALLGGRQEGATGGGRGPKVPLTAMRGANTVYLRKNVLDFLHDMYGTKPFQDPVAPTNAAATEPQKLWWMRALAPTSGSTSKGAPTVPERVPLRRVSSHQGSMPGRDPSQPRASGRLCASEDQLETLVDHILQGYMHTRGRSKGPAPALLNRPEASDTISQFVSTALDKLLVTEASFSHCDAASARSFLSLGVDHNFSKLASFNAQSQFFQDDEESELLVNPAFEGNLAMFAPVTSQAAISVSDSLPPIEATRLPSPSAVSPRPIRRGQVPPPVPAGGNPLEDVFQTLSRQMSLDSAKVELNSTDSWEGQQRRGRRCAFAQRRGGQWAETEKLCAVNSCRRRTRAAPTLGRHKIG</sequence>
<feature type="region of interest" description="Disordered" evidence="1">
    <location>
        <begin position="27"/>
        <end position="50"/>
    </location>
</feature>
<accession>A0A3R7LFQ6</accession>
<keyword evidence="3" id="KW-1185">Reference proteome</keyword>
<evidence type="ECO:0000256" key="1">
    <source>
        <dbReference type="SAM" id="MobiDB-lite"/>
    </source>
</evidence>
<evidence type="ECO:0000313" key="2">
    <source>
        <dbReference type="EMBL" id="RNF26396.1"/>
    </source>
</evidence>
<organism evidence="2 3">
    <name type="scientific">Trypanosoma conorhini</name>
    <dbReference type="NCBI Taxonomy" id="83891"/>
    <lineage>
        <taxon>Eukaryota</taxon>
        <taxon>Discoba</taxon>
        <taxon>Euglenozoa</taxon>
        <taxon>Kinetoplastea</taxon>
        <taxon>Metakinetoplastina</taxon>
        <taxon>Trypanosomatida</taxon>
        <taxon>Trypanosomatidae</taxon>
        <taxon>Trypanosoma</taxon>
    </lineage>
</organism>
<reference evidence="2 3" key="1">
    <citation type="journal article" date="2018" name="BMC Genomics">
        <title>Genomic comparison of Trypanosoma conorhini and Trypanosoma rangeli to Trypanosoma cruzi strains of high and low virulence.</title>
        <authorList>
            <person name="Bradwell K.R."/>
            <person name="Koparde V.N."/>
            <person name="Matveyev A.V."/>
            <person name="Serrano M.G."/>
            <person name="Alves J.M."/>
            <person name="Parikh H."/>
            <person name="Huang B."/>
            <person name="Lee V."/>
            <person name="Espinosa-Alvarez O."/>
            <person name="Ortiz P.A."/>
            <person name="Costa-Martins A.G."/>
            <person name="Teixeira M.M."/>
            <person name="Buck G.A."/>
        </authorList>
    </citation>
    <scope>NUCLEOTIDE SEQUENCE [LARGE SCALE GENOMIC DNA]</scope>
    <source>
        <strain evidence="2 3">025E</strain>
    </source>
</reference>
<dbReference type="EMBL" id="MKKU01000044">
    <property type="protein sequence ID" value="RNF26396.1"/>
    <property type="molecule type" value="Genomic_DNA"/>
</dbReference>
<dbReference type="OrthoDB" id="242197at2759"/>
<comment type="caution">
    <text evidence="2">The sequence shown here is derived from an EMBL/GenBank/DDBJ whole genome shotgun (WGS) entry which is preliminary data.</text>
</comment>